<evidence type="ECO:0000256" key="1">
    <source>
        <dbReference type="SAM" id="Phobius"/>
    </source>
</evidence>
<feature type="domain" description="DUF5979" evidence="2">
    <location>
        <begin position="96"/>
        <end position="190"/>
    </location>
</feature>
<dbReference type="Pfam" id="PF19407">
    <property type="entry name" value="DUF5979"/>
    <property type="match status" value="4"/>
</dbReference>
<reference evidence="4" key="1">
    <citation type="submission" date="2018-04" db="EMBL/GenBank/DDBJ databases">
        <authorList>
            <person name="Liu S."/>
            <person name="Wang Z."/>
            <person name="Li J."/>
        </authorList>
    </citation>
    <scope>NUCLEOTIDE SEQUENCE [LARGE SCALE GENOMIC DNA]</scope>
    <source>
        <strain evidence="4">622</strain>
    </source>
</reference>
<dbReference type="InterPro" id="IPR046022">
    <property type="entry name" value="DUF5979"/>
</dbReference>
<sequence>VTGEAAGSQEDIVLSIDCGEALSETFTIPAGSTADSYVQSYEDLPSGAECTITETETGESSTVVVDPTEDVTVTIEPGATAEATITNTVTFQPGALQVRKVLTGEGAGSQEDIVLDIDCGEALTETFMIPAGSTGSYVRTFTDLPAGTECTVTETETGESSTVVVDPTEDVTVTIEPGATAEAIITNTVTFQPGSLSVTKVITGDAAGLQGEIVLEIDCGEALTDTVTIPAGATADSYVETFDNLPANTECTVTETETGATDTVVVEPTEDVTVTVAPGATVDATITNTVNYQPGALRVTKVITGGAAGLQGEIVLDIDCGEALTDTFSIPAGATADSYIQIFQGIPSGTECTVTESANGSTGGVQVEATDAVTVTIATGAFVDATITNTVTREETPSGGGEGGGSSYLPMTGSNPGMSLLIAGGVITGGLAMILIGGAAARWRESATVRRND</sequence>
<name>A0A2U1TAY1_9MICO</name>
<protein>
    <recommendedName>
        <fullName evidence="2">DUF5979 domain-containing protein</fullName>
    </recommendedName>
</protein>
<feature type="domain" description="DUF5979" evidence="2">
    <location>
        <begin position="196"/>
        <end position="290"/>
    </location>
</feature>
<accession>A0A2U1TAY1</accession>
<feature type="transmembrane region" description="Helical" evidence="1">
    <location>
        <begin position="420"/>
        <end position="441"/>
    </location>
</feature>
<organism evidence="3 4">
    <name type="scientific">Mycetocola zhujimingii</name>
    <dbReference type="NCBI Taxonomy" id="2079792"/>
    <lineage>
        <taxon>Bacteria</taxon>
        <taxon>Bacillati</taxon>
        <taxon>Actinomycetota</taxon>
        <taxon>Actinomycetes</taxon>
        <taxon>Micrococcales</taxon>
        <taxon>Microbacteriaceae</taxon>
        <taxon>Mycetocola</taxon>
    </lineage>
</organism>
<evidence type="ECO:0000313" key="3">
    <source>
        <dbReference type="EMBL" id="PWC06052.1"/>
    </source>
</evidence>
<feature type="domain" description="DUF5979" evidence="2">
    <location>
        <begin position="1"/>
        <end position="90"/>
    </location>
</feature>
<dbReference type="AlphaFoldDB" id="A0A2U1TAY1"/>
<comment type="caution">
    <text evidence="3">The sequence shown here is derived from an EMBL/GenBank/DDBJ whole genome shotgun (WGS) entry which is preliminary data.</text>
</comment>
<dbReference type="EMBL" id="QEFB01000017">
    <property type="protein sequence ID" value="PWC06052.1"/>
    <property type="molecule type" value="Genomic_DNA"/>
</dbReference>
<evidence type="ECO:0000259" key="2">
    <source>
        <dbReference type="Pfam" id="PF19407"/>
    </source>
</evidence>
<proteinExistence type="predicted"/>
<keyword evidence="1" id="KW-1133">Transmembrane helix</keyword>
<gene>
    <name evidence="3" type="ORF">DF223_13550</name>
</gene>
<keyword evidence="1" id="KW-0812">Transmembrane</keyword>
<keyword evidence="4" id="KW-1185">Reference proteome</keyword>
<evidence type="ECO:0000313" key="4">
    <source>
        <dbReference type="Proteomes" id="UP000244962"/>
    </source>
</evidence>
<feature type="non-terminal residue" evidence="3">
    <location>
        <position position="1"/>
    </location>
</feature>
<dbReference type="RefSeq" id="WP_158270334.1">
    <property type="nucleotide sequence ID" value="NZ_QEFB01000017.1"/>
</dbReference>
<feature type="domain" description="DUF5979" evidence="2">
    <location>
        <begin position="297"/>
        <end position="392"/>
    </location>
</feature>
<keyword evidence="1" id="KW-0472">Membrane</keyword>
<dbReference type="Proteomes" id="UP000244962">
    <property type="component" value="Unassembled WGS sequence"/>
</dbReference>